<comment type="caution">
    <text evidence="6">The sequence shown here is derived from an EMBL/GenBank/DDBJ whole genome shotgun (WGS) entry which is preliminary data.</text>
</comment>
<dbReference type="SMART" id="SM00027">
    <property type="entry name" value="EH"/>
    <property type="match status" value="3"/>
</dbReference>
<dbReference type="InterPro" id="IPR000261">
    <property type="entry name" value="EH_dom"/>
</dbReference>
<evidence type="ECO:0000313" key="6">
    <source>
        <dbReference type="EMBL" id="KAK7591109.1"/>
    </source>
</evidence>
<keyword evidence="3" id="KW-0472">Membrane</keyword>
<keyword evidence="3" id="KW-1133">Transmembrane helix</keyword>
<evidence type="ECO:0000259" key="5">
    <source>
        <dbReference type="PROSITE" id="PS50222"/>
    </source>
</evidence>
<dbReference type="Pfam" id="PF12763">
    <property type="entry name" value="EH"/>
    <property type="match status" value="3"/>
</dbReference>
<feature type="compositionally biased region" description="Basic and acidic residues" evidence="2">
    <location>
        <begin position="1164"/>
        <end position="1177"/>
    </location>
</feature>
<feature type="transmembrane region" description="Helical" evidence="3">
    <location>
        <begin position="14"/>
        <end position="33"/>
    </location>
</feature>
<keyword evidence="7" id="KW-1185">Reference proteome</keyword>
<dbReference type="GO" id="GO:0005886">
    <property type="term" value="C:plasma membrane"/>
    <property type="evidence" value="ECO:0007669"/>
    <property type="project" value="TreeGrafter"/>
</dbReference>
<feature type="transmembrane region" description="Helical" evidence="3">
    <location>
        <begin position="120"/>
        <end position="141"/>
    </location>
</feature>
<dbReference type="AlphaFoldDB" id="A0AAN9Y4H0"/>
<dbReference type="CDD" id="cd14686">
    <property type="entry name" value="bZIP"/>
    <property type="match status" value="1"/>
</dbReference>
<dbReference type="InterPro" id="IPR000326">
    <property type="entry name" value="PAP2/HPO"/>
</dbReference>
<dbReference type="PROSITE" id="PS00018">
    <property type="entry name" value="EF_HAND_1"/>
    <property type="match status" value="2"/>
</dbReference>
<protein>
    <recommendedName>
        <fullName evidence="8">Calmodulin</fullName>
    </recommendedName>
</protein>
<feature type="compositionally biased region" description="Pro residues" evidence="2">
    <location>
        <begin position="1011"/>
        <end position="1026"/>
    </location>
</feature>
<evidence type="ECO:0000256" key="3">
    <source>
        <dbReference type="SAM" id="Phobius"/>
    </source>
</evidence>
<feature type="transmembrane region" description="Helical" evidence="3">
    <location>
        <begin position="75"/>
        <end position="99"/>
    </location>
</feature>
<keyword evidence="1" id="KW-0106">Calcium</keyword>
<feature type="compositionally biased region" description="Basic and acidic residues" evidence="2">
    <location>
        <begin position="747"/>
        <end position="764"/>
    </location>
</feature>
<dbReference type="Pfam" id="PF01569">
    <property type="entry name" value="PAP2"/>
    <property type="match status" value="1"/>
</dbReference>
<dbReference type="CDD" id="cd00052">
    <property type="entry name" value="EH"/>
    <property type="match status" value="3"/>
</dbReference>
<dbReference type="GO" id="GO:0005509">
    <property type="term" value="F:calcium ion binding"/>
    <property type="evidence" value="ECO:0007669"/>
    <property type="project" value="InterPro"/>
</dbReference>
<dbReference type="Gene3D" id="1.10.287.1490">
    <property type="match status" value="1"/>
</dbReference>
<evidence type="ECO:0000313" key="7">
    <source>
        <dbReference type="Proteomes" id="UP001367676"/>
    </source>
</evidence>
<keyword evidence="3" id="KW-0812">Transmembrane</keyword>
<feature type="compositionally biased region" description="Basic and acidic residues" evidence="2">
    <location>
        <begin position="897"/>
        <end position="910"/>
    </location>
</feature>
<feature type="compositionally biased region" description="Low complexity" evidence="2">
    <location>
        <begin position="1131"/>
        <end position="1141"/>
    </location>
</feature>
<dbReference type="Gene3D" id="1.20.144.10">
    <property type="entry name" value="Phosphatidic acid phosphatase type 2/haloperoxidase"/>
    <property type="match status" value="1"/>
</dbReference>
<dbReference type="PANTHER" id="PTHR11216">
    <property type="entry name" value="EH DOMAIN"/>
    <property type="match status" value="1"/>
</dbReference>
<feature type="domain" description="EH" evidence="4">
    <location>
        <begin position="328"/>
        <end position="416"/>
    </location>
</feature>
<dbReference type="PANTHER" id="PTHR11216:SF174">
    <property type="entry name" value="GH06923P"/>
    <property type="match status" value="1"/>
</dbReference>
<dbReference type="SUPFAM" id="SSF47473">
    <property type="entry name" value="EF-hand"/>
    <property type="match status" value="3"/>
</dbReference>
<dbReference type="GO" id="GO:0006897">
    <property type="term" value="P:endocytosis"/>
    <property type="evidence" value="ECO:0007669"/>
    <property type="project" value="TreeGrafter"/>
</dbReference>
<dbReference type="EMBL" id="JBBCAQ010000022">
    <property type="protein sequence ID" value="KAK7591109.1"/>
    <property type="molecule type" value="Genomic_DNA"/>
</dbReference>
<feature type="region of interest" description="Disordered" evidence="2">
    <location>
        <begin position="747"/>
        <end position="775"/>
    </location>
</feature>
<dbReference type="GO" id="GO:0016197">
    <property type="term" value="P:endosomal transport"/>
    <property type="evidence" value="ECO:0007669"/>
    <property type="project" value="TreeGrafter"/>
</dbReference>
<evidence type="ECO:0000259" key="4">
    <source>
        <dbReference type="PROSITE" id="PS50031"/>
    </source>
</evidence>
<feature type="domain" description="EH" evidence="4">
    <location>
        <begin position="557"/>
        <end position="646"/>
    </location>
</feature>
<dbReference type="GO" id="GO:0005737">
    <property type="term" value="C:cytoplasm"/>
    <property type="evidence" value="ECO:0007669"/>
    <property type="project" value="TreeGrafter"/>
</dbReference>
<dbReference type="Gene3D" id="1.10.238.10">
    <property type="entry name" value="EF-hand"/>
    <property type="match status" value="3"/>
</dbReference>
<dbReference type="PROSITE" id="PS50031">
    <property type="entry name" value="EH"/>
    <property type="match status" value="3"/>
</dbReference>
<feature type="region of interest" description="Disordered" evidence="2">
    <location>
        <begin position="884"/>
        <end position="921"/>
    </location>
</feature>
<evidence type="ECO:0000256" key="1">
    <source>
        <dbReference type="ARBA" id="ARBA00022837"/>
    </source>
</evidence>
<accession>A0AAN9Y4H0</accession>
<name>A0AAN9Y4H0_9HEMI</name>
<dbReference type="SUPFAM" id="SSF48317">
    <property type="entry name" value="Acid phosphatase/Vanadium-dependent haloperoxidase"/>
    <property type="match status" value="1"/>
</dbReference>
<feature type="domain" description="EF-hand" evidence="5">
    <location>
        <begin position="556"/>
        <end position="591"/>
    </location>
</feature>
<dbReference type="FunFam" id="1.10.238.10:FF:000271">
    <property type="entry name" value="Epidermal growth factor receptor substrate 15 homolog"/>
    <property type="match status" value="1"/>
</dbReference>
<evidence type="ECO:0000256" key="2">
    <source>
        <dbReference type="SAM" id="MobiDB-lite"/>
    </source>
</evidence>
<evidence type="ECO:0008006" key="8">
    <source>
        <dbReference type="Google" id="ProtNLM"/>
    </source>
</evidence>
<gene>
    <name evidence="6" type="ORF">V9T40_002722</name>
</gene>
<feature type="compositionally biased region" description="Basic and acidic residues" evidence="2">
    <location>
        <begin position="1058"/>
        <end position="1081"/>
    </location>
</feature>
<dbReference type="InterPro" id="IPR036938">
    <property type="entry name" value="PAP2/HPO_sf"/>
</dbReference>
<dbReference type="Proteomes" id="UP001367676">
    <property type="component" value="Unassembled WGS sequence"/>
</dbReference>
<feature type="domain" description="EF-hand" evidence="5">
    <location>
        <begin position="360"/>
        <end position="395"/>
    </location>
</feature>
<proteinExistence type="predicted"/>
<organism evidence="6 7">
    <name type="scientific">Parthenolecanium corni</name>
    <dbReference type="NCBI Taxonomy" id="536013"/>
    <lineage>
        <taxon>Eukaryota</taxon>
        <taxon>Metazoa</taxon>
        <taxon>Ecdysozoa</taxon>
        <taxon>Arthropoda</taxon>
        <taxon>Hexapoda</taxon>
        <taxon>Insecta</taxon>
        <taxon>Pterygota</taxon>
        <taxon>Neoptera</taxon>
        <taxon>Paraneoptera</taxon>
        <taxon>Hemiptera</taxon>
        <taxon>Sternorrhyncha</taxon>
        <taxon>Coccoidea</taxon>
        <taxon>Coccidae</taxon>
        <taxon>Parthenolecanium</taxon>
    </lineage>
</organism>
<feature type="compositionally biased region" description="Low complexity" evidence="2">
    <location>
        <begin position="1046"/>
        <end position="1056"/>
    </location>
</feature>
<feature type="compositionally biased region" description="Low complexity" evidence="2">
    <location>
        <begin position="990"/>
        <end position="1001"/>
    </location>
</feature>
<feature type="region of interest" description="Disordered" evidence="2">
    <location>
        <begin position="935"/>
        <end position="1031"/>
    </location>
</feature>
<dbReference type="PROSITE" id="PS50222">
    <property type="entry name" value="EF_HAND_2"/>
    <property type="match status" value="2"/>
</dbReference>
<dbReference type="InterPro" id="IPR018247">
    <property type="entry name" value="EF_Hand_1_Ca_BS"/>
</dbReference>
<dbReference type="InterPro" id="IPR002048">
    <property type="entry name" value="EF_hand_dom"/>
</dbReference>
<sequence length="1204" mass="132208">MDYSKEQYFEKPRLVSYDAACSLEVILVASYMTPPGPLTVTLLVLVEWTQFSPFKTFGFHCDDPKLKFKNEGETISVNLLLFVSFVVPWLVFHIVEWALRRNDGTTSLRALWLRKGHIWYLRYLHGLCFTFLVVDVTKIIAGEPRPHFLDTCRPAEAANCTTGQYFAHFTCTNAELKLSKVFDSYKSFPSGHAAFSFYAASFLAVAGNYYPIYDAYYQQVDPNNKGSVGAMDAARFLKTSGLPDATLGKIWDLADSNGKGFLTKSGFFIALKLVALVQAGKEANSVNLSLDIPPPRMGDPNRATPVANTSPLIPAATPGSDWAMKPAEKLKYDQLFDSLNPTNGFIPGNKVKGLLMDSKLPVDTLGKIWDLADMDKDGSLDRHEFSIAMHLVYKALEKYAIPAVLPPELLPPGKRKDSVPMPGAIPVLPIVPNGVRSETPTAKLVSPPLMQPVTVAPLVPGVRTSSIQSSTPLMSPLVQPVTSTPLLSTTSPPLIPSLSASPLIPSVPAPPVPPATIPPIKPTNAFPPLIPAVSSAPVFPVDNLLSPEEPWVISSEEKVKYDALFEQADLDRDGFVSGHEIKDTFLKSGVAQPVLAHIWSLCDTAEQGKLNNEQFALALWLISRKLKGIDPPPQLTPDMIPPSCRKPAAEAPANEPIIFSSPEVDRLTKEIDDLVKEKLILETNITQREADIKIKTGEIRNLQTELDALVATLKQLENQKGEASKRINDLKTQSSELETNLSELKTELETEETEVGKLKQRAEEQETQLKSQEAELNRKKQELENMKSEETNLRKEREDLKTEIEIATKSTLESQEIIKEIKDKLTEFADFELQLKEAISHFNSVLESKCVTSLSEVFLHIEPKYESDTHRAFSQRLEKIINPPKKVDPFSDASNRTAEDSDFSKTDAFRSDPFANKDSFNADFSSAKLNSTGFAADPFASFQPSNNQKSDPFADNLAASKPSAQKEDDPFGCDPFAILHAPPKPGSNLPSPSVPRSESPSPALPPKKSKQPPPRPAPPRPAPPALPSGFDADFADFSSFNSKVSVVASSNSSASSTLRREPPFGKVETKADPFRDYRYEDPFATVDEVDVPRGASAPPLTDTKSAAFDPFFNVGGGDPFLAPSSRPQNGLPSSTLPLSKSKASKKTAPSEDQQRAWATTESVLSEKERRKRADQEKADYKLALKLSKAEGGGKKKSFRSKILL</sequence>
<dbReference type="SMART" id="SM00054">
    <property type="entry name" value="EFh"/>
    <property type="match status" value="3"/>
</dbReference>
<feature type="domain" description="EH" evidence="4">
    <location>
        <begin position="213"/>
        <end position="293"/>
    </location>
</feature>
<feature type="region of interest" description="Disordered" evidence="2">
    <location>
        <begin position="1046"/>
        <end position="1177"/>
    </location>
</feature>
<dbReference type="InterPro" id="IPR011992">
    <property type="entry name" value="EF-hand-dom_pair"/>
</dbReference>
<reference evidence="6 7" key="1">
    <citation type="submission" date="2024-03" db="EMBL/GenBank/DDBJ databases">
        <title>Adaptation during the transition from Ophiocordyceps entomopathogen to insect associate is accompanied by gene loss and intensified selection.</title>
        <authorList>
            <person name="Ward C.M."/>
            <person name="Onetto C.A."/>
            <person name="Borneman A.R."/>
        </authorList>
    </citation>
    <scope>NUCLEOTIDE SEQUENCE [LARGE SCALE GENOMIC DNA]</scope>
    <source>
        <strain evidence="6">AWRI1</strain>
        <tissue evidence="6">Single Adult Female</tissue>
    </source>
</reference>